<dbReference type="GO" id="GO:0005385">
    <property type="term" value="F:zinc ion transmembrane transporter activity"/>
    <property type="evidence" value="ECO:0007669"/>
    <property type="project" value="TreeGrafter"/>
</dbReference>
<evidence type="ECO:0000313" key="13">
    <source>
        <dbReference type="Proteomes" id="UP000297245"/>
    </source>
</evidence>
<dbReference type="InterPro" id="IPR002524">
    <property type="entry name" value="Cation_efflux"/>
</dbReference>
<dbReference type="InterPro" id="IPR027469">
    <property type="entry name" value="Cation_efflux_TMD_sf"/>
</dbReference>
<evidence type="ECO:0000256" key="5">
    <source>
        <dbReference type="ARBA" id="ARBA00022833"/>
    </source>
</evidence>
<evidence type="ECO:0000256" key="9">
    <source>
        <dbReference type="SAM" id="Phobius"/>
    </source>
</evidence>
<feature type="transmembrane region" description="Helical" evidence="9">
    <location>
        <begin position="113"/>
        <end position="134"/>
    </location>
</feature>
<keyword evidence="13" id="KW-1185">Reference proteome</keyword>
<feature type="domain" description="Cation efflux protein cytoplasmic" evidence="11">
    <location>
        <begin position="262"/>
        <end position="331"/>
    </location>
</feature>
<reference evidence="12 13" key="1">
    <citation type="journal article" date="2019" name="Nat. Ecol. Evol.">
        <title>Megaphylogeny resolves global patterns of mushroom evolution.</title>
        <authorList>
            <person name="Varga T."/>
            <person name="Krizsan K."/>
            <person name="Foldi C."/>
            <person name="Dima B."/>
            <person name="Sanchez-Garcia M."/>
            <person name="Sanchez-Ramirez S."/>
            <person name="Szollosi G.J."/>
            <person name="Szarkandi J.G."/>
            <person name="Papp V."/>
            <person name="Albert L."/>
            <person name="Andreopoulos W."/>
            <person name="Angelini C."/>
            <person name="Antonin V."/>
            <person name="Barry K.W."/>
            <person name="Bougher N.L."/>
            <person name="Buchanan P."/>
            <person name="Buyck B."/>
            <person name="Bense V."/>
            <person name="Catcheside P."/>
            <person name="Chovatia M."/>
            <person name="Cooper J."/>
            <person name="Damon W."/>
            <person name="Desjardin D."/>
            <person name="Finy P."/>
            <person name="Geml J."/>
            <person name="Haridas S."/>
            <person name="Hughes K."/>
            <person name="Justo A."/>
            <person name="Karasinski D."/>
            <person name="Kautmanova I."/>
            <person name="Kiss B."/>
            <person name="Kocsube S."/>
            <person name="Kotiranta H."/>
            <person name="LaButti K.M."/>
            <person name="Lechner B.E."/>
            <person name="Liimatainen K."/>
            <person name="Lipzen A."/>
            <person name="Lukacs Z."/>
            <person name="Mihaltcheva S."/>
            <person name="Morgado L.N."/>
            <person name="Niskanen T."/>
            <person name="Noordeloos M.E."/>
            <person name="Ohm R.A."/>
            <person name="Ortiz-Santana B."/>
            <person name="Ovrebo C."/>
            <person name="Racz N."/>
            <person name="Riley R."/>
            <person name="Savchenko A."/>
            <person name="Shiryaev A."/>
            <person name="Soop K."/>
            <person name="Spirin V."/>
            <person name="Szebenyi C."/>
            <person name="Tomsovsky M."/>
            <person name="Tulloss R.E."/>
            <person name="Uehling J."/>
            <person name="Grigoriev I.V."/>
            <person name="Vagvolgyi C."/>
            <person name="Papp T."/>
            <person name="Martin F.M."/>
            <person name="Miettinen O."/>
            <person name="Hibbett D.S."/>
            <person name="Nagy L.G."/>
        </authorList>
    </citation>
    <scope>NUCLEOTIDE SEQUENCE [LARGE SCALE GENOMIC DNA]</scope>
    <source>
        <strain evidence="12 13">CBS 962.96</strain>
    </source>
</reference>
<feature type="compositionally biased region" description="Basic and acidic residues" evidence="8">
    <location>
        <begin position="145"/>
        <end position="157"/>
    </location>
</feature>
<evidence type="ECO:0000259" key="10">
    <source>
        <dbReference type="Pfam" id="PF01545"/>
    </source>
</evidence>
<dbReference type="Pfam" id="PF01545">
    <property type="entry name" value="Cation_efflux"/>
    <property type="match status" value="1"/>
</dbReference>
<accession>A0A4S8LCQ9</accession>
<evidence type="ECO:0000256" key="1">
    <source>
        <dbReference type="ARBA" id="ARBA00004141"/>
    </source>
</evidence>
<dbReference type="Pfam" id="PF16916">
    <property type="entry name" value="ZT_dimer"/>
    <property type="match status" value="1"/>
</dbReference>
<dbReference type="InterPro" id="IPR058533">
    <property type="entry name" value="Cation_efflux_TM"/>
</dbReference>
<evidence type="ECO:0000256" key="3">
    <source>
        <dbReference type="ARBA" id="ARBA00022448"/>
    </source>
</evidence>
<dbReference type="OrthoDB" id="9944568at2759"/>
<evidence type="ECO:0000313" key="12">
    <source>
        <dbReference type="EMBL" id="THU86128.1"/>
    </source>
</evidence>
<sequence>MQVTTRLGIVLGISLFFCNGELIGNMCSWFKTKSLALIADAFHYLNDVVAYAIAYAAAYLQQHGKHTSQFTYAFNRAELVGTFFNGVFLLALGLSIALQSLERFVNLQEIDNPMLVMIIGCIGLLLNATSALVVGHQHPGHSHGHGPDPDTNDNDHGIELQPIAGTGAIHADHYHTLEPAAIVPPAGTNLGLMGVLIHVLGDAVNHIAVIVAAVLIWKLHSHARFYADPAVSLAISLIIFGSTVPLTKKCGRILLEAAPIHLDLEKIRNDIISLPDVLSVHDLHVWHLSQSDILASLHVCVPTETSMSEWSRIESEIQHCFAAYGVRHVTISPELPHPPAYMSFSNSTSGQGKMPSGSWGRDMKTDMGKEEEEMTAATDTEGATPSHGTCGIPIPEKEGFGCSMGRVKKRTRVSDQGQEGV</sequence>
<evidence type="ECO:0000259" key="11">
    <source>
        <dbReference type="Pfam" id="PF16916"/>
    </source>
</evidence>
<keyword evidence="3" id="KW-0813">Transport</keyword>
<proteinExistence type="inferred from homology"/>
<dbReference type="EMBL" id="ML179511">
    <property type="protein sequence ID" value="THU86128.1"/>
    <property type="molecule type" value="Genomic_DNA"/>
</dbReference>
<dbReference type="PANTHER" id="PTHR45820:SF5">
    <property type="entry name" value="DIFFUSION FACILITATOR FAMILY METAL ION TRANSPORTER, PUTATIVE-RELATED"/>
    <property type="match status" value="1"/>
</dbReference>
<evidence type="ECO:0000256" key="2">
    <source>
        <dbReference type="ARBA" id="ARBA00008873"/>
    </source>
</evidence>
<dbReference type="PANTHER" id="PTHR45820">
    <property type="entry name" value="FI23527P1"/>
    <property type="match status" value="1"/>
</dbReference>
<feature type="transmembrane region" description="Helical" evidence="9">
    <location>
        <begin position="6"/>
        <end position="23"/>
    </location>
</feature>
<dbReference type="Gene3D" id="3.30.70.1350">
    <property type="entry name" value="Cation efflux protein, cytoplasmic domain"/>
    <property type="match status" value="1"/>
</dbReference>
<feature type="region of interest" description="Disordered" evidence="8">
    <location>
        <begin position="137"/>
        <end position="157"/>
    </location>
</feature>
<dbReference type="NCBIfam" id="TIGR01297">
    <property type="entry name" value="CDF"/>
    <property type="match status" value="1"/>
</dbReference>
<dbReference type="SUPFAM" id="SSF160240">
    <property type="entry name" value="Cation efflux protein cytoplasmic domain-like"/>
    <property type="match status" value="1"/>
</dbReference>
<dbReference type="GO" id="GO:0016020">
    <property type="term" value="C:membrane"/>
    <property type="evidence" value="ECO:0007669"/>
    <property type="project" value="UniProtKB-SubCell"/>
</dbReference>
<dbReference type="GO" id="GO:0006882">
    <property type="term" value="P:intracellular zinc ion homeostasis"/>
    <property type="evidence" value="ECO:0007669"/>
    <property type="project" value="TreeGrafter"/>
</dbReference>
<keyword evidence="5" id="KW-0862">Zinc</keyword>
<dbReference type="InterPro" id="IPR027470">
    <property type="entry name" value="Cation_efflux_CTD"/>
</dbReference>
<gene>
    <name evidence="12" type="ORF">K435DRAFT_684327</name>
</gene>
<feature type="region of interest" description="Disordered" evidence="8">
    <location>
        <begin position="368"/>
        <end position="421"/>
    </location>
</feature>
<dbReference type="Proteomes" id="UP000297245">
    <property type="component" value="Unassembled WGS sequence"/>
</dbReference>
<keyword evidence="7 9" id="KW-0472">Membrane</keyword>
<dbReference type="InterPro" id="IPR036837">
    <property type="entry name" value="Cation_efflux_CTD_sf"/>
</dbReference>
<dbReference type="Gene3D" id="1.20.1510.10">
    <property type="entry name" value="Cation efflux protein transmembrane domain"/>
    <property type="match status" value="1"/>
</dbReference>
<keyword evidence="6 9" id="KW-1133">Transmembrane helix</keyword>
<feature type="transmembrane region" description="Helical" evidence="9">
    <location>
        <begin position="229"/>
        <end position="246"/>
    </location>
</feature>
<protein>
    <submittedName>
        <fullName evidence="12">Cation efflux protein</fullName>
    </submittedName>
</protein>
<evidence type="ECO:0000256" key="8">
    <source>
        <dbReference type="SAM" id="MobiDB-lite"/>
    </source>
</evidence>
<comment type="similarity">
    <text evidence="2">Belongs to the cation diffusion facilitator (CDF) transporter (TC 2.A.4) family. SLC30A subfamily.</text>
</comment>
<feature type="transmembrane region" description="Helical" evidence="9">
    <location>
        <begin position="79"/>
        <end position="101"/>
    </location>
</feature>
<evidence type="ECO:0000256" key="4">
    <source>
        <dbReference type="ARBA" id="ARBA00022692"/>
    </source>
</evidence>
<feature type="domain" description="Cation efflux protein transmembrane" evidence="10">
    <location>
        <begin position="22"/>
        <end position="255"/>
    </location>
</feature>
<evidence type="ECO:0000256" key="6">
    <source>
        <dbReference type="ARBA" id="ARBA00022989"/>
    </source>
</evidence>
<feature type="transmembrane region" description="Helical" evidence="9">
    <location>
        <begin position="195"/>
        <end position="217"/>
    </location>
</feature>
<organism evidence="12 13">
    <name type="scientific">Dendrothele bispora (strain CBS 962.96)</name>
    <dbReference type="NCBI Taxonomy" id="1314807"/>
    <lineage>
        <taxon>Eukaryota</taxon>
        <taxon>Fungi</taxon>
        <taxon>Dikarya</taxon>
        <taxon>Basidiomycota</taxon>
        <taxon>Agaricomycotina</taxon>
        <taxon>Agaricomycetes</taxon>
        <taxon>Agaricomycetidae</taxon>
        <taxon>Agaricales</taxon>
        <taxon>Agaricales incertae sedis</taxon>
        <taxon>Dendrothele</taxon>
    </lineage>
</organism>
<dbReference type="SUPFAM" id="SSF161111">
    <property type="entry name" value="Cation efflux protein transmembrane domain-like"/>
    <property type="match status" value="1"/>
</dbReference>
<dbReference type="AlphaFoldDB" id="A0A4S8LCQ9"/>
<evidence type="ECO:0000256" key="7">
    <source>
        <dbReference type="ARBA" id="ARBA00023136"/>
    </source>
</evidence>
<keyword evidence="4 9" id="KW-0812">Transmembrane</keyword>
<name>A0A4S8LCQ9_DENBC</name>
<feature type="compositionally biased region" description="Low complexity" evidence="8">
    <location>
        <begin position="375"/>
        <end position="384"/>
    </location>
</feature>
<comment type="subcellular location">
    <subcellularLocation>
        <location evidence="1">Membrane</location>
        <topology evidence="1">Multi-pass membrane protein</topology>
    </subcellularLocation>
</comment>